<accession>A0A443J9G1</accession>
<evidence type="ECO:0000313" key="1">
    <source>
        <dbReference type="EMBL" id="RWR17130.1"/>
    </source>
</evidence>
<protein>
    <submittedName>
        <fullName evidence="1">Uncharacterized protein</fullName>
    </submittedName>
</protein>
<proteinExistence type="predicted"/>
<comment type="caution">
    <text evidence="1">The sequence shown here is derived from an EMBL/GenBank/DDBJ whole genome shotgun (WGS) entry which is preliminary data.</text>
</comment>
<dbReference type="OrthoDB" id="4381340at2"/>
<name>A0A443J9G1_9MICO</name>
<dbReference type="AlphaFoldDB" id="A0A443J9G1"/>
<evidence type="ECO:0000313" key="2">
    <source>
        <dbReference type="Proteomes" id="UP000285970"/>
    </source>
</evidence>
<organism evidence="1 2">
    <name type="scientific">Microbacterium enclense</name>
    <dbReference type="NCBI Taxonomy" id="993073"/>
    <lineage>
        <taxon>Bacteria</taxon>
        <taxon>Bacillati</taxon>
        <taxon>Actinomycetota</taxon>
        <taxon>Actinomycetes</taxon>
        <taxon>Micrococcales</taxon>
        <taxon>Microbacteriaceae</taxon>
        <taxon>Microbacterium</taxon>
    </lineage>
</organism>
<dbReference type="RefSeq" id="WP_128218392.1">
    <property type="nucleotide sequence ID" value="NZ_RBZY01000044.1"/>
</dbReference>
<dbReference type="EMBL" id="RBZY01000044">
    <property type="protein sequence ID" value="RWR17130.1"/>
    <property type="molecule type" value="Genomic_DNA"/>
</dbReference>
<reference evidence="1 2" key="1">
    <citation type="journal article" date="2018" name="Front. Microbiol.">
        <title>Novel Insights Into Bacterial Dimethylsulfoniopropionate Catabolism in the East China Sea.</title>
        <authorList>
            <person name="Liu J."/>
            <person name="Liu J."/>
            <person name="Zhang S.H."/>
            <person name="Liang J."/>
            <person name="Lin H."/>
            <person name="Song D."/>
            <person name="Yang G.P."/>
            <person name="Todd J.D."/>
            <person name="Zhang X.H."/>
        </authorList>
    </citation>
    <scope>NUCLEOTIDE SEQUENCE [LARGE SCALE GENOMIC DNA]</scope>
    <source>
        <strain evidence="1 2">ZYFD042</strain>
    </source>
</reference>
<sequence>MNGTPPSRRAIRLFPDYGRDWPLWEDSTPTWDVGYTTTPDDYGLSDDLRRDIAAWNALWETNFDPFDGWKDAASREAWRAAGEGVAARLADEVSAFADVWYEPWPLEAALMRFVAPAESGGRSRDDLR</sequence>
<dbReference type="Proteomes" id="UP000285970">
    <property type="component" value="Unassembled WGS sequence"/>
</dbReference>
<gene>
    <name evidence="1" type="ORF">D8Y23_12190</name>
</gene>